<feature type="region of interest" description="Disordered" evidence="1">
    <location>
        <begin position="148"/>
        <end position="173"/>
    </location>
</feature>
<gene>
    <name evidence="2" type="ORF">GIB67_038791</name>
</gene>
<reference evidence="2 3" key="1">
    <citation type="journal article" date="2020" name="IScience">
        <title>Genome Sequencing of the Endangered Kingdonia uniflora (Circaeasteraceae, Ranunculales) Reveals Potential Mechanisms of Evolutionary Specialization.</title>
        <authorList>
            <person name="Sun Y."/>
            <person name="Deng T."/>
            <person name="Zhang A."/>
            <person name="Moore M.J."/>
            <person name="Landis J.B."/>
            <person name="Lin N."/>
            <person name="Zhang H."/>
            <person name="Zhang X."/>
            <person name="Huang J."/>
            <person name="Zhang X."/>
            <person name="Sun H."/>
            <person name="Wang H."/>
        </authorList>
    </citation>
    <scope>NUCLEOTIDE SEQUENCE [LARGE SCALE GENOMIC DNA]</scope>
    <source>
        <strain evidence="2">TB1705</strain>
        <tissue evidence="2">Leaf</tissue>
    </source>
</reference>
<organism evidence="2 3">
    <name type="scientific">Kingdonia uniflora</name>
    <dbReference type="NCBI Taxonomy" id="39325"/>
    <lineage>
        <taxon>Eukaryota</taxon>
        <taxon>Viridiplantae</taxon>
        <taxon>Streptophyta</taxon>
        <taxon>Embryophyta</taxon>
        <taxon>Tracheophyta</taxon>
        <taxon>Spermatophyta</taxon>
        <taxon>Magnoliopsida</taxon>
        <taxon>Ranunculales</taxon>
        <taxon>Circaeasteraceae</taxon>
        <taxon>Kingdonia</taxon>
    </lineage>
</organism>
<name>A0A7J7M0M4_9MAGN</name>
<comment type="caution">
    <text evidence="2">The sequence shown here is derived from an EMBL/GenBank/DDBJ whole genome shotgun (WGS) entry which is preliminary data.</text>
</comment>
<accession>A0A7J7M0M4</accession>
<dbReference type="GO" id="GO:0008641">
    <property type="term" value="F:ubiquitin-like modifier activating enzyme activity"/>
    <property type="evidence" value="ECO:0007669"/>
    <property type="project" value="InterPro"/>
</dbReference>
<sequence length="200" mass="22278">MKRWDELNAKTGNSIFENGDNRGLKALLYSISAVERERVHSGQVVLRKHMILPMFQGLRLGMDQEELTEQETALYDRQIRVWGVDAQRRLSKAHILVSGMKGTVVEIFPTGNIFDGSSPGFELELEPQAKTCFEGSLELGFRPTSVPQRPRRWAGSVVSPIPQSSVGGGSSKSRLKHEYQNSYPCLVQCLELAKAPMSSS</sequence>
<evidence type="ECO:0000313" key="2">
    <source>
        <dbReference type="EMBL" id="KAF6148436.1"/>
    </source>
</evidence>
<dbReference type="Proteomes" id="UP000541444">
    <property type="component" value="Unassembled WGS sequence"/>
</dbReference>
<protein>
    <submittedName>
        <fullName evidence="2">Uncharacterized protein</fullName>
    </submittedName>
</protein>
<dbReference type="Gene3D" id="3.40.50.720">
    <property type="entry name" value="NAD(P)-binding Rossmann-like Domain"/>
    <property type="match status" value="1"/>
</dbReference>
<keyword evidence="3" id="KW-1185">Reference proteome</keyword>
<dbReference type="EMBL" id="JACGCM010001845">
    <property type="protein sequence ID" value="KAF6148436.1"/>
    <property type="molecule type" value="Genomic_DNA"/>
</dbReference>
<evidence type="ECO:0000256" key="1">
    <source>
        <dbReference type="SAM" id="MobiDB-lite"/>
    </source>
</evidence>
<dbReference type="InterPro" id="IPR035985">
    <property type="entry name" value="Ubiquitin-activating_enz"/>
</dbReference>
<dbReference type="AlphaFoldDB" id="A0A7J7M0M4"/>
<dbReference type="SUPFAM" id="SSF69572">
    <property type="entry name" value="Activating enzymes of the ubiquitin-like proteins"/>
    <property type="match status" value="1"/>
</dbReference>
<dbReference type="OrthoDB" id="1735333at2759"/>
<proteinExistence type="predicted"/>
<evidence type="ECO:0000313" key="3">
    <source>
        <dbReference type="Proteomes" id="UP000541444"/>
    </source>
</evidence>